<proteinExistence type="predicted"/>
<evidence type="ECO:0000313" key="4">
    <source>
        <dbReference type="EMBL" id="GAA0744508.1"/>
    </source>
</evidence>
<dbReference type="PANTHER" id="PTHR43080:SF2">
    <property type="entry name" value="CBS DOMAIN-CONTAINING PROTEIN"/>
    <property type="match status" value="1"/>
</dbReference>
<dbReference type="CDD" id="cd04622">
    <property type="entry name" value="CBS_pair_HRP1_like"/>
    <property type="match status" value="1"/>
</dbReference>
<feature type="domain" description="CBS" evidence="3">
    <location>
        <begin position="71"/>
        <end position="126"/>
    </location>
</feature>
<dbReference type="EMBL" id="BAAACG010000013">
    <property type="protein sequence ID" value="GAA0744508.1"/>
    <property type="molecule type" value="Genomic_DNA"/>
</dbReference>
<dbReference type="Gene3D" id="3.10.580.10">
    <property type="entry name" value="CBS-domain"/>
    <property type="match status" value="1"/>
</dbReference>
<evidence type="ECO:0000256" key="2">
    <source>
        <dbReference type="PROSITE-ProRule" id="PRU00703"/>
    </source>
</evidence>
<dbReference type="SMART" id="SM00116">
    <property type="entry name" value="CBS"/>
    <property type="match status" value="2"/>
</dbReference>
<dbReference type="Pfam" id="PF00571">
    <property type="entry name" value="CBS"/>
    <property type="match status" value="2"/>
</dbReference>
<keyword evidence="5" id="KW-1185">Reference proteome</keyword>
<dbReference type="PANTHER" id="PTHR43080">
    <property type="entry name" value="CBS DOMAIN-CONTAINING PROTEIN CBSX3, MITOCHONDRIAL"/>
    <property type="match status" value="1"/>
</dbReference>
<protein>
    <submittedName>
        <fullName evidence="4">CBS domain-containing protein</fullName>
    </submittedName>
</protein>
<dbReference type="PROSITE" id="PS51371">
    <property type="entry name" value="CBS"/>
    <property type="match status" value="2"/>
</dbReference>
<dbReference type="InterPro" id="IPR000644">
    <property type="entry name" value="CBS_dom"/>
</dbReference>
<dbReference type="InterPro" id="IPR046342">
    <property type="entry name" value="CBS_dom_sf"/>
</dbReference>
<name>A0ABP3UXF7_9CLOT</name>
<accession>A0ABP3UXF7</accession>
<evidence type="ECO:0000313" key="5">
    <source>
        <dbReference type="Proteomes" id="UP001501510"/>
    </source>
</evidence>
<dbReference type="SUPFAM" id="SSF54631">
    <property type="entry name" value="CBS-domain pair"/>
    <property type="match status" value="1"/>
</dbReference>
<sequence>MNLQNVMSKDVITLERDDSIERAAELMKKHNIGSIPVCHNEEVIGIITDRDIALRSVAEKQNNNLKVSDIMSSNPVCGSKDMDIHEASRLMSERQIRRLPVTENDKIVGIVALGDIAIEPKHEDEAGCALSGISQQNS</sequence>
<feature type="domain" description="CBS" evidence="3">
    <location>
        <begin position="7"/>
        <end position="65"/>
    </location>
</feature>
<dbReference type="Proteomes" id="UP001501510">
    <property type="component" value="Unassembled WGS sequence"/>
</dbReference>
<gene>
    <name evidence="4" type="ORF">GCM10008906_29500</name>
</gene>
<comment type="caution">
    <text evidence="4">The sequence shown here is derived from an EMBL/GenBank/DDBJ whole genome shotgun (WGS) entry which is preliminary data.</text>
</comment>
<reference evidence="5" key="1">
    <citation type="journal article" date="2019" name="Int. J. Syst. Evol. Microbiol.">
        <title>The Global Catalogue of Microorganisms (GCM) 10K type strain sequencing project: providing services to taxonomists for standard genome sequencing and annotation.</title>
        <authorList>
            <consortium name="The Broad Institute Genomics Platform"/>
            <consortium name="The Broad Institute Genome Sequencing Center for Infectious Disease"/>
            <person name="Wu L."/>
            <person name="Ma J."/>
        </authorList>
    </citation>
    <scope>NUCLEOTIDE SEQUENCE [LARGE SCALE GENOMIC DNA]</scope>
    <source>
        <strain evidence="5">JCM 1407</strain>
    </source>
</reference>
<keyword evidence="1 2" id="KW-0129">CBS domain</keyword>
<evidence type="ECO:0000259" key="3">
    <source>
        <dbReference type="PROSITE" id="PS51371"/>
    </source>
</evidence>
<dbReference type="InterPro" id="IPR051257">
    <property type="entry name" value="Diverse_CBS-Domain"/>
</dbReference>
<organism evidence="4 5">
    <name type="scientific">Clostridium oceanicum</name>
    <dbReference type="NCBI Taxonomy" id="1543"/>
    <lineage>
        <taxon>Bacteria</taxon>
        <taxon>Bacillati</taxon>
        <taxon>Bacillota</taxon>
        <taxon>Clostridia</taxon>
        <taxon>Eubacteriales</taxon>
        <taxon>Clostridiaceae</taxon>
        <taxon>Clostridium</taxon>
    </lineage>
</organism>
<evidence type="ECO:0000256" key="1">
    <source>
        <dbReference type="ARBA" id="ARBA00023122"/>
    </source>
</evidence>
<dbReference type="RefSeq" id="WP_343762716.1">
    <property type="nucleotide sequence ID" value="NZ_BAAACG010000013.1"/>
</dbReference>